<dbReference type="GO" id="GO:0016787">
    <property type="term" value="F:hydrolase activity"/>
    <property type="evidence" value="ECO:0007669"/>
    <property type="project" value="UniProtKB-KW"/>
</dbReference>
<dbReference type="KEGG" id="atq:GH723_05980"/>
<organism evidence="2 3">
    <name type="scientific">Actinomarinicola tropica</name>
    <dbReference type="NCBI Taxonomy" id="2789776"/>
    <lineage>
        <taxon>Bacteria</taxon>
        <taxon>Bacillati</taxon>
        <taxon>Actinomycetota</taxon>
        <taxon>Acidimicrobiia</taxon>
        <taxon>Acidimicrobiales</taxon>
        <taxon>Iamiaceae</taxon>
        <taxon>Actinomarinicola</taxon>
    </lineage>
</organism>
<feature type="domain" description="AB hydrolase-1" evidence="1">
    <location>
        <begin position="35"/>
        <end position="140"/>
    </location>
</feature>
<dbReference type="PANTHER" id="PTHR43798">
    <property type="entry name" value="MONOACYLGLYCEROL LIPASE"/>
    <property type="match status" value="1"/>
</dbReference>
<proteinExistence type="predicted"/>
<accession>A0A5Q2RNC5</accession>
<dbReference type="Proteomes" id="UP000334019">
    <property type="component" value="Chromosome"/>
</dbReference>
<gene>
    <name evidence="2" type="ORF">GH723_05980</name>
</gene>
<reference evidence="2 3" key="1">
    <citation type="submission" date="2019-11" db="EMBL/GenBank/DDBJ databases">
        <authorList>
            <person name="He Y."/>
        </authorList>
    </citation>
    <scope>NUCLEOTIDE SEQUENCE [LARGE SCALE GENOMIC DNA]</scope>
    <source>
        <strain evidence="2 3">SCSIO 58843</strain>
    </source>
</reference>
<evidence type="ECO:0000313" key="2">
    <source>
        <dbReference type="EMBL" id="QGG94695.1"/>
    </source>
</evidence>
<dbReference type="PANTHER" id="PTHR43798:SF33">
    <property type="entry name" value="HYDROLASE, PUTATIVE (AFU_ORTHOLOGUE AFUA_2G14860)-RELATED"/>
    <property type="match status" value="1"/>
</dbReference>
<dbReference type="InterPro" id="IPR029058">
    <property type="entry name" value="AB_hydrolase_fold"/>
</dbReference>
<keyword evidence="2" id="KW-0378">Hydrolase</keyword>
<name>A0A5Q2RNC5_9ACTN</name>
<dbReference type="RefSeq" id="WP_153758801.1">
    <property type="nucleotide sequence ID" value="NZ_CP045851.1"/>
</dbReference>
<dbReference type="Pfam" id="PF00561">
    <property type="entry name" value="Abhydrolase_1"/>
    <property type="match status" value="1"/>
</dbReference>
<dbReference type="InterPro" id="IPR050266">
    <property type="entry name" value="AB_hydrolase_sf"/>
</dbReference>
<dbReference type="SUPFAM" id="SSF53474">
    <property type="entry name" value="alpha/beta-Hydrolases"/>
    <property type="match status" value="1"/>
</dbReference>
<protein>
    <submittedName>
        <fullName evidence="2">Alpha/beta fold hydrolase</fullName>
    </submittedName>
</protein>
<keyword evidence="3" id="KW-1185">Reference proteome</keyword>
<dbReference type="Gene3D" id="3.40.50.1820">
    <property type="entry name" value="alpha/beta hydrolase"/>
    <property type="match status" value="1"/>
</dbReference>
<sequence length="287" mass="31198">MDEHAPLPLPPGRHVELPGRGTTFVRELDGPRDAPPLLLLHGWTATADLNFYAMFPELAGRYHVLAMDHRGHGRGIRSSARFRLEDCADDAAALLEVLDVPPAIVVGYSMGGPVAQLLWRRHRERVEGLVLCATSRNFAGSPTAKATFSLFPPVALAGRVVPESIRAAAFERLLARRNAGATEWFQSEMLLHDPVALAEAGGAIGRFTSHEWIGEVDVPTAVVVTEYDQVVPPSRQLKLAAAIPGTTVHRVPGQHTVVATEPHLFAPVLRDALASVVARLRTRGERR</sequence>
<dbReference type="GO" id="GO:0016020">
    <property type="term" value="C:membrane"/>
    <property type="evidence" value="ECO:0007669"/>
    <property type="project" value="TreeGrafter"/>
</dbReference>
<evidence type="ECO:0000259" key="1">
    <source>
        <dbReference type="Pfam" id="PF00561"/>
    </source>
</evidence>
<evidence type="ECO:0000313" key="3">
    <source>
        <dbReference type="Proteomes" id="UP000334019"/>
    </source>
</evidence>
<dbReference type="EMBL" id="CP045851">
    <property type="protein sequence ID" value="QGG94695.1"/>
    <property type="molecule type" value="Genomic_DNA"/>
</dbReference>
<dbReference type="AlphaFoldDB" id="A0A5Q2RNC5"/>
<dbReference type="InterPro" id="IPR000073">
    <property type="entry name" value="AB_hydrolase_1"/>
</dbReference>
<dbReference type="PRINTS" id="PR00111">
    <property type="entry name" value="ABHYDROLASE"/>
</dbReference>